<keyword evidence="1" id="KW-0472">Membrane</keyword>
<proteinExistence type="predicted"/>
<keyword evidence="1" id="KW-0812">Transmembrane</keyword>
<reference evidence="3 4" key="1">
    <citation type="submission" date="2020-02" db="EMBL/GenBank/DDBJ databases">
        <title>Complete genome sequence of Flavobacteriaceae bacterium.</title>
        <authorList>
            <person name="Kim S.-J."/>
            <person name="Kim Y.-S."/>
            <person name="Kim K.-H."/>
        </authorList>
    </citation>
    <scope>NUCLEOTIDE SEQUENCE [LARGE SCALE GENOMIC DNA]</scope>
    <source>
        <strain evidence="3 4">RR4-40</strain>
    </source>
</reference>
<keyword evidence="1" id="KW-1133">Transmembrane helix</keyword>
<accession>A0A6G6GT04</accession>
<evidence type="ECO:0000256" key="1">
    <source>
        <dbReference type="SAM" id="Phobius"/>
    </source>
</evidence>
<dbReference type="Pfam" id="PF13239">
    <property type="entry name" value="2TM"/>
    <property type="match status" value="1"/>
</dbReference>
<evidence type="ECO:0000259" key="2">
    <source>
        <dbReference type="Pfam" id="PF13239"/>
    </source>
</evidence>
<dbReference type="AlphaFoldDB" id="A0A6G6GT04"/>
<sequence length="107" mass="12960">MNTSDKEKFERAKKQVAEIKGFYVHLSIYLFVNLILLLIAFGLFSDGFFSMHMPHWGHFTTPFFWGIGLFFHGLKVFGHKMKFLKNWEDRKIKEYIDREERDFEKFN</sequence>
<dbReference type="EMBL" id="CP049057">
    <property type="protein sequence ID" value="QIE60841.1"/>
    <property type="molecule type" value="Genomic_DNA"/>
</dbReference>
<dbReference type="KEGG" id="mgel:G5B37_00730"/>
<evidence type="ECO:0000313" key="4">
    <source>
        <dbReference type="Proteomes" id="UP000505306"/>
    </source>
</evidence>
<gene>
    <name evidence="3" type="ORF">G5B37_00730</name>
</gene>
<dbReference type="InterPro" id="IPR025698">
    <property type="entry name" value="2TM_dom"/>
</dbReference>
<feature type="transmembrane region" description="Helical" evidence="1">
    <location>
        <begin position="56"/>
        <end position="77"/>
    </location>
</feature>
<feature type="domain" description="2TM" evidence="2">
    <location>
        <begin position="10"/>
        <end position="96"/>
    </location>
</feature>
<keyword evidence="4" id="KW-1185">Reference proteome</keyword>
<evidence type="ECO:0000313" key="3">
    <source>
        <dbReference type="EMBL" id="QIE60841.1"/>
    </source>
</evidence>
<name>A0A6G6GT04_9FLAO</name>
<protein>
    <submittedName>
        <fullName evidence="3">2TM domain-containing protein</fullName>
    </submittedName>
</protein>
<dbReference type="Proteomes" id="UP000505306">
    <property type="component" value="Chromosome"/>
</dbReference>
<organism evidence="3 4">
    <name type="scientific">Rasiella rasia</name>
    <dbReference type="NCBI Taxonomy" id="2744027"/>
    <lineage>
        <taxon>Bacteria</taxon>
        <taxon>Pseudomonadati</taxon>
        <taxon>Bacteroidota</taxon>
        <taxon>Flavobacteriia</taxon>
        <taxon>Flavobacteriales</taxon>
        <taxon>Flavobacteriaceae</taxon>
        <taxon>Rasiella</taxon>
    </lineage>
</organism>
<feature type="transmembrane region" description="Helical" evidence="1">
    <location>
        <begin position="21"/>
        <end position="44"/>
    </location>
</feature>